<evidence type="ECO:0000313" key="8">
    <source>
        <dbReference type="EMBL" id="WBE26584.1"/>
    </source>
</evidence>
<dbReference type="SUPFAM" id="SSF51569">
    <property type="entry name" value="Aldolase"/>
    <property type="match status" value="1"/>
</dbReference>
<gene>
    <name evidence="8" type="ORF">O6P33_09135</name>
</gene>
<dbReference type="PANTHER" id="PTHR30246">
    <property type="entry name" value="2-KETO-3-DEOXY-6-PHOSPHOGLUCONATE ALDOLASE"/>
    <property type="match status" value="1"/>
</dbReference>
<dbReference type="EMBL" id="CP114976">
    <property type="protein sequence ID" value="WBE26584.1"/>
    <property type="molecule type" value="Genomic_DNA"/>
</dbReference>
<reference evidence="8 9" key="1">
    <citation type="submission" date="2022-12" db="EMBL/GenBank/DDBJ databases">
        <title>Coexistence and Characterization of a Novel Tigecycline Resistance gene tet(X) variant and blaNDM-1 in a Pseudomonas caeni Isolate of Chicken Origin.</title>
        <authorList>
            <person name="Lu X."/>
            <person name="Zhang L."/>
            <person name="Li R."/>
            <person name="Wang Z."/>
        </authorList>
    </citation>
    <scope>NUCLEOTIDE SEQUENCE [LARGE SCALE GENOMIC DNA]</scope>
    <source>
        <strain evidence="8 9">CE14</strain>
    </source>
</reference>
<evidence type="ECO:0000256" key="6">
    <source>
        <dbReference type="ARBA" id="ARBA00023239"/>
    </source>
</evidence>
<proteinExistence type="inferred from homology"/>
<dbReference type="PANTHER" id="PTHR30246:SF1">
    <property type="entry name" value="2-DEHYDRO-3-DEOXY-6-PHOSPHOGALACTONATE ALDOLASE-RELATED"/>
    <property type="match status" value="1"/>
</dbReference>
<dbReference type="AlphaFoldDB" id="A0AAE9VRV4"/>
<evidence type="ECO:0000313" key="9">
    <source>
        <dbReference type="Proteomes" id="UP001212189"/>
    </source>
</evidence>
<evidence type="ECO:0000256" key="2">
    <source>
        <dbReference type="ARBA" id="ARBA00004736"/>
    </source>
</evidence>
<dbReference type="Proteomes" id="UP001212189">
    <property type="component" value="Chromosome"/>
</dbReference>
<evidence type="ECO:0000256" key="1">
    <source>
        <dbReference type="ARBA" id="ARBA00000654"/>
    </source>
</evidence>
<dbReference type="Gene3D" id="3.20.20.70">
    <property type="entry name" value="Aldolase class I"/>
    <property type="match status" value="1"/>
</dbReference>
<dbReference type="InterPro" id="IPR013785">
    <property type="entry name" value="Aldolase_TIM"/>
</dbReference>
<evidence type="ECO:0000256" key="5">
    <source>
        <dbReference type="ARBA" id="ARBA00013063"/>
    </source>
</evidence>
<dbReference type="CDD" id="cd00452">
    <property type="entry name" value="KDPG_aldolase"/>
    <property type="match status" value="1"/>
</dbReference>
<dbReference type="Pfam" id="PF01081">
    <property type="entry name" value="Aldolase"/>
    <property type="match status" value="1"/>
</dbReference>
<dbReference type="PROSITE" id="PS00159">
    <property type="entry name" value="ALDOLASE_KDPG_KHG_1"/>
    <property type="match status" value="1"/>
</dbReference>
<dbReference type="InterPro" id="IPR031337">
    <property type="entry name" value="KDPG/KHG_AS_1"/>
</dbReference>
<accession>A0AAE9VRV4</accession>
<sequence length="216" mass="22967">MMLTMEHILRRAYPVLPVLVIDDVERAVGLAQALCAGGLNVIEVTLRTPQALEALKVIRQEVPDLIVGAGTVIHAEQFAQAIDAGAQFAVSPGFTERLAQAAQETELPYLPAVMTPSEVLAALEYGYRSLKLFPANGGASVRMLNSFKGPFTGISFCPTGGVTRDNLLSYLSLPNVACCGGTWIAPASLVQAQAWDQITQLAREACAMAGHLESLT</sequence>
<dbReference type="InterPro" id="IPR000887">
    <property type="entry name" value="Aldlse_KDPG_KHG"/>
</dbReference>
<evidence type="ECO:0000256" key="7">
    <source>
        <dbReference type="ARBA" id="ARBA00023277"/>
    </source>
</evidence>
<name>A0AAE9VRV4_9GAMM</name>
<organism evidence="8 9">
    <name type="scientific">Denitrificimonas caeni</name>
    <dbReference type="NCBI Taxonomy" id="521720"/>
    <lineage>
        <taxon>Bacteria</taxon>
        <taxon>Pseudomonadati</taxon>
        <taxon>Pseudomonadota</taxon>
        <taxon>Gammaproteobacteria</taxon>
        <taxon>Pseudomonadales</taxon>
        <taxon>Pseudomonadaceae</taxon>
        <taxon>Denitrificimonas</taxon>
    </lineage>
</organism>
<keyword evidence="9" id="KW-1185">Reference proteome</keyword>
<keyword evidence="6" id="KW-0456">Lyase</keyword>
<comment type="catalytic activity">
    <reaction evidence="1">
        <text>2-dehydro-3-deoxy-6-phospho-D-gluconate = D-glyceraldehyde 3-phosphate + pyruvate</text>
        <dbReference type="Rhea" id="RHEA:17089"/>
        <dbReference type="ChEBI" id="CHEBI:15361"/>
        <dbReference type="ChEBI" id="CHEBI:57569"/>
        <dbReference type="ChEBI" id="CHEBI:59776"/>
        <dbReference type="EC" id="4.1.2.14"/>
    </reaction>
</comment>
<dbReference type="KEGG" id="dce:O6P33_09135"/>
<dbReference type="NCBIfam" id="TIGR01182">
    <property type="entry name" value="eda"/>
    <property type="match status" value="1"/>
</dbReference>
<evidence type="ECO:0000256" key="4">
    <source>
        <dbReference type="ARBA" id="ARBA00011233"/>
    </source>
</evidence>
<dbReference type="GO" id="GO:0008675">
    <property type="term" value="F:2-dehydro-3-deoxy-phosphogluconate aldolase activity"/>
    <property type="evidence" value="ECO:0007669"/>
    <property type="project" value="UniProtKB-EC"/>
</dbReference>
<evidence type="ECO:0000256" key="3">
    <source>
        <dbReference type="ARBA" id="ARBA00006906"/>
    </source>
</evidence>
<comment type="subunit">
    <text evidence="4">Homotrimer.</text>
</comment>
<keyword evidence="7" id="KW-0119">Carbohydrate metabolism</keyword>
<dbReference type="NCBIfam" id="NF004325">
    <property type="entry name" value="PRK05718.1"/>
    <property type="match status" value="1"/>
</dbReference>
<dbReference type="EC" id="4.1.2.14" evidence="5"/>
<protein>
    <recommendedName>
        <fullName evidence="5">2-dehydro-3-deoxy-phosphogluconate aldolase</fullName>
        <ecNumber evidence="5">4.1.2.14</ecNumber>
    </recommendedName>
</protein>
<comment type="similarity">
    <text evidence="3">Belongs to the KHG/KDPG aldolase family.</text>
</comment>
<comment type="pathway">
    <text evidence="2">Carbohydrate acid metabolism; 2-dehydro-3-deoxy-D-gluconate degradation; D-glyceraldehyde 3-phosphate and pyruvate from 2-dehydro-3-deoxy-D-gluconate: step 2/2.</text>
</comment>